<evidence type="ECO:0000313" key="2">
    <source>
        <dbReference type="EMBL" id="SER08752.1"/>
    </source>
</evidence>
<dbReference type="PANTHER" id="PTHR34109:SF1">
    <property type="entry name" value="VOC DOMAIN-CONTAINING PROTEIN"/>
    <property type="match status" value="1"/>
</dbReference>
<keyword evidence="3" id="KW-1185">Reference proteome</keyword>
<evidence type="ECO:0000313" key="3">
    <source>
        <dbReference type="Proteomes" id="UP000199427"/>
    </source>
</evidence>
<dbReference type="Gene3D" id="3.30.720.120">
    <property type="match status" value="1"/>
</dbReference>
<dbReference type="InterPro" id="IPR004360">
    <property type="entry name" value="Glyas_Fos-R_dOase_dom"/>
</dbReference>
<dbReference type="PANTHER" id="PTHR34109">
    <property type="entry name" value="BNAUNNG04460D PROTEIN-RELATED"/>
    <property type="match status" value="1"/>
</dbReference>
<dbReference type="InterPro" id="IPR029068">
    <property type="entry name" value="Glyas_Bleomycin-R_OHBP_Dase"/>
</dbReference>
<name>A0A1H9LB94_9BACI</name>
<gene>
    <name evidence="2" type="ORF">SAMN05216362_1469</name>
</gene>
<feature type="domain" description="VOC" evidence="1">
    <location>
        <begin position="11"/>
        <end position="137"/>
    </location>
</feature>
<dbReference type="SUPFAM" id="SSF54593">
    <property type="entry name" value="Glyoxalase/Bleomycin resistance protein/Dihydroxybiphenyl dioxygenase"/>
    <property type="match status" value="1"/>
</dbReference>
<dbReference type="Proteomes" id="UP000199427">
    <property type="component" value="Unassembled WGS sequence"/>
</dbReference>
<dbReference type="Pfam" id="PF00903">
    <property type="entry name" value="Glyoxalase"/>
    <property type="match status" value="1"/>
</dbReference>
<dbReference type="CDD" id="cd07246">
    <property type="entry name" value="VOC_like"/>
    <property type="match status" value="1"/>
</dbReference>
<dbReference type="AlphaFoldDB" id="A0A1H9LB94"/>
<dbReference type="InterPro" id="IPR037523">
    <property type="entry name" value="VOC_core"/>
</dbReference>
<sequence>MTSNTKGIPAGYHTVTPYMIIKDATAAISFYKKAFGATEQMRVTDNSGKVQHATIKIGDSPIMIADEFPAYPIMQSPQSLKGAGMHIFLYVEDADALFAQAIDAGAKELEPVEDHIEGDRRGGVIDPFGHIWWIATHIKNVPIEEIQ</sequence>
<organism evidence="2 3">
    <name type="scientific">Piscibacillus halophilus</name>
    <dbReference type="NCBI Taxonomy" id="571933"/>
    <lineage>
        <taxon>Bacteria</taxon>
        <taxon>Bacillati</taxon>
        <taxon>Bacillota</taxon>
        <taxon>Bacilli</taxon>
        <taxon>Bacillales</taxon>
        <taxon>Bacillaceae</taxon>
        <taxon>Piscibacillus</taxon>
    </lineage>
</organism>
<evidence type="ECO:0000259" key="1">
    <source>
        <dbReference type="PROSITE" id="PS51819"/>
    </source>
</evidence>
<dbReference type="PROSITE" id="PS51819">
    <property type="entry name" value="VOC"/>
    <property type="match status" value="1"/>
</dbReference>
<proteinExistence type="predicted"/>
<dbReference type="STRING" id="571933.SAMN05216362_1469"/>
<dbReference type="EMBL" id="FOES01000046">
    <property type="protein sequence ID" value="SER08752.1"/>
    <property type="molecule type" value="Genomic_DNA"/>
</dbReference>
<dbReference type="RefSeq" id="WP_091775547.1">
    <property type="nucleotide sequence ID" value="NZ_FOES01000046.1"/>
</dbReference>
<dbReference type="Gene3D" id="3.30.720.110">
    <property type="match status" value="1"/>
</dbReference>
<dbReference type="OrthoDB" id="9795306at2"/>
<protein>
    <submittedName>
        <fullName evidence="2">PhnB protein</fullName>
    </submittedName>
</protein>
<reference evidence="2 3" key="1">
    <citation type="submission" date="2016-10" db="EMBL/GenBank/DDBJ databases">
        <authorList>
            <person name="de Groot N.N."/>
        </authorList>
    </citation>
    <scope>NUCLEOTIDE SEQUENCE [LARGE SCALE GENOMIC DNA]</scope>
    <source>
        <strain evidence="2 3">DSM 21633</strain>
    </source>
</reference>
<accession>A0A1H9LB94</accession>